<sequence length="267" mass="29533">MDCINRAIAALALVIIGLAVPAAGHEFWIEPSTFRVETGAPITARTMIGSHFFGEELANYASMQRAVDVWRGNDTRPVTGLEEQVPSLQTPSMGDGLHVLRYQSTNFQVTYDSYAKWVMFLLEAQRLDLMAQQAPGDQIREVYFRYAKSLVAVGDGQGADRFLGMPLELVALTNPYQDRPEFVRLRVHFLDEPAPDAAVHVFIRDAAGAVTNLRLRTDAAGEVAVPTDIPGTYMVNAIQVLPASARMTELLGADWQSLWASMTYDIR</sequence>
<keyword evidence="1" id="KW-0614">Plasmid</keyword>
<protein>
    <submittedName>
        <fullName evidence="1">DUF4198 domain-containing protein</fullName>
    </submittedName>
</protein>
<dbReference type="RefSeq" id="WP_139616213.1">
    <property type="nucleotide sequence ID" value="NZ_CP040763.1"/>
</dbReference>
<dbReference type="KEGG" id="plia:E4191_20500"/>
<proteinExistence type="predicted"/>
<organism evidence="1 2">
    <name type="scientific">Paracoccus liaowanqingii</name>
    <dbReference type="NCBI Taxonomy" id="2560053"/>
    <lineage>
        <taxon>Bacteria</taxon>
        <taxon>Pseudomonadati</taxon>
        <taxon>Pseudomonadota</taxon>
        <taxon>Alphaproteobacteria</taxon>
        <taxon>Rhodobacterales</taxon>
        <taxon>Paracoccaceae</taxon>
        <taxon>Paracoccus</taxon>
    </lineage>
</organism>
<dbReference type="EMBL" id="CP040763">
    <property type="protein sequence ID" value="QDA36482.1"/>
    <property type="molecule type" value="Genomic_DNA"/>
</dbReference>
<dbReference type="Proteomes" id="UP000296374">
    <property type="component" value="Plasmid unnamed4"/>
</dbReference>
<evidence type="ECO:0000313" key="1">
    <source>
        <dbReference type="EMBL" id="QDA36482.1"/>
    </source>
</evidence>
<geneLocation type="plasmid" evidence="1 2">
    <name>unnamed4</name>
</geneLocation>
<name>A0A4Y5SSK4_9RHOB</name>
<dbReference type="AlphaFoldDB" id="A0A4Y5SSK4"/>
<accession>A0A4Y5SSK4</accession>
<gene>
    <name evidence="1" type="ORF">E4191_20500</name>
</gene>
<reference evidence="2" key="1">
    <citation type="submission" date="2019-05" db="EMBL/GenBank/DDBJ databases">
        <title>Tamlana fucoidanivorans sp. nov., isolated from the surface of algae collected from Fujian province in China.</title>
        <authorList>
            <person name="Li J."/>
        </authorList>
    </citation>
    <scope>NUCLEOTIDE SEQUENCE [LARGE SCALE GENOMIC DNA]</scope>
    <source>
        <strain evidence="2">2251</strain>
        <plasmid evidence="2">unnamed4</plasmid>
    </source>
</reference>
<evidence type="ECO:0000313" key="2">
    <source>
        <dbReference type="Proteomes" id="UP000296374"/>
    </source>
</evidence>
<dbReference type="Pfam" id="PF10670">
    <property type="entry name" value="DUF4198"/>
    <property type="match status" value="1"/>
</dbReference>
<dbReference type="InterPro" id="IPR019613">
    <property type="entry name" value="DUF4198"/>
</dbReference>